<dbReference type="RefSeq" id="XP_018065473.1">
    <property type="nucleotide sequence ID" value="XM_018213445.1"/>
</dbReference>
<keyword evidence="8" id="KW-1185">Reference proteome</keyword>
<protein>
    <submittedName>
        <fullName evidence="7">Uncharacterized protein</fullName>
    </submittedName>
</protein>
<dbReference type="PANTHER" id="PTHR21964">
    <property type="entry name" value="BREAST CANCER METASTASIS-SUPPRESSOR 1"/>
    <property type="match status" value="1"/>
</dbReference>
<dbReference type="Gene3D" id="1.20.5.1500">
    <property type="match status" value="1"/>
</dbReference>
<organism evidence="7 8">
    <name type="scientific">Mollisia scopiformis</name>
    <name type="common">Conifer needle endophyte fungus</name>
    <name type="synonym">Phialocephala scopiformis</name>
    <dbReference type="NCBI Taxonomy" id="149040"/>
    <lineage>
        <taxon>Eukaryota</taxon>
        <taxon>Fungi</taxon>
        <taxon>Dikarya</taxon>
        <taxon>Ascomycota</taxon>
        <taxon>Pezizomycotina</taxon>
        <taxon>Leotiomycetes</taxon>
        <taxon>Helotiales</taxon>
        <taxon>Mollisiaceae</taxon>
        <taxon>Mollisia</taxon>
    </lineage>
</organism>
<dbReference type="OrthoDB" id="20886at2759"/>
<dbReference type="GO" id="GO:0005654">
    <property type="term" value="C:nucleoplasm"/>
    <property type="evidence" value="ECO:0007669"/>
    <property type="project" value="UniProtKB-ARBA"/>
</dbReference>
<dbReference type="InParanoid" id="A0A194WT36"/>
<evidence type="ECO:0000256" key="2">
    <source>
        <dbReference type="ARBA" id="ARBA00022491"/>
    </source>
</evidence>
<feature type="compositionally biased region" description="Acidic residues" evidence="6">
    <location>
        <begin position="215"/>
        <end position="228"/>
    </location>
</feature>
<keyword evidence="3" id="KW-0805">Transcription regulation</keyword>
<feature type="compositionally biased region" description="Basic and acidic residues" evidence="6">
    <location>
        <begin position="719"/>
        <end position="739"/>
    </location>
</feature>
<dbReference type="STRING" id="149040.A0A194WT36"/>
<evidence type="ECO:0000313" key="7">
    <source>
        <dbReference type="EMBL" id="KUJ11118.1"/>
    </source>
</evidence>
<evidence type="ECO:0000256" key="4">
    <source>
        <dbReference type="ARBA" id="ARBA00023163"/>
    </source>
</evidence>
<comment type="subcellular location">
    <subcellularLocation>
        <location evidence="1">Nucleus</location>
    </subcellularLocation>
</comment>
<feature type="compositionally biased region" description="Polar residues" evidence="6">
    <location>
        <begin position="160"/>
        <end position="177"/>
    </location>
</feature>
<feature type="compositionally biased region" description="Polar residues" evidence="6">
    <location>
        <begin position="595"/>
        <end position="615"/>
    </location>
</feature>
<keyword evidence="5" id="KW-0539">Nucleus</keyword>
<keyword evidence="4" id="KW-0804">Transcription</keyword>
<feature type="compositionally biased region" description="Acidic residues" evidence="6">
    <location>
        <begin position="20"/>
        <end position="32"/>
    </location>
</feature>
<dbReference type="AlphaFoldDB" id="A0A194WT36"/>
<feature type="compositionally biased region" description="Acidic residues" evidence="6">
    <location>
        <begin position="112"/>
        <end position="135"/>
    </location>
</feature>
<evidence type="ECO:0000256" key="5">
    <source>
        <dbReference type="ARBA" id="ARBA00023242"/>
    </source>
</evidence>
<name>A0A194WT36_MOLSC</name>
<feature type="compositionally biased region" description="Polar residues" evidence="6">
    <location>
        <begin position="89"/>
        <end position="109"/>
    </location>
</feature>
<feature type="region of interest" description="Disordered" evidence="6">
    <location>
        <begin position="330"/>
        <end position="352"/>
    </location>
</feature>
<feature type="compositionally biased region" description="Acidic residues" evidence="6">
    <location>
        <begin position="40"/>
        <end position="54"/>
    </location>
</feature>
<dbReference type="Proteomes" id="UP000070700">
    <property type="component" value="Unassembled WGS sequence"/>
</dbReference>
<dbReference type="SMART" id="SM01401">
    <property type="entry name" value="Sds3"/>
    <property type="match status" value="1"/>
</dbReference>
<evidence type="ECO:0000256" key="3">
    <source>
        <dbReference type="ARBA" id="ARBA00023015"/>
    </source>
</evidence>
<dbReference type="GeneID" id="28823171"/>
<dbReference type="EMBL" id="KQ947427">
    <property type="protein sequence ID" value="KUJ11118.1"/>
    <property type="molecule type" value="Genomic_DNA"/>
</dbReference>
<keyword evidence="2" id="KW-0678">Repressor</keyword>
<feature type="region of interest" description="Disordered" evidence="6">
    <location>
        <begin position="1"/>
        <end position="303"/>
    </location>
</feature>
<dbReference type="GO" id="GO:0010468">
    <property type="term" value="P:regulation of gene expression"/>
    <property type="evidence" value="ECO:0007669"/>
    <property type="project" value="UniProtKB-ARBA"/>
</dbReference>
<accession>A0A194WT36</accession>
<dbReference type="Pfam" id="PF08598">
    <property type="entry name" value="Sds3"/>
    <property type="match status" value="1"/>
</dbReference>
<feature type="compositionally biased region" description="Basic and acidic residues" evidence="6">
    <location>
        <begin position="330"/>
        <end position="340"/>
    </location>
</feature>
<feature type="compositionally biased region" description="Polar residues" evidence="6">
    <location>
        <begin position="658"/>
        <end position="686"/>
    </location>
</feature>
<reference evidence="7 8" key="1">
    <citation type="submission" date="2015-10" db="EMBL/GenBank/DDBJ databases">
        <title>Full genome of DAOMC 229536 Phialocephala scopiformis, a fungal endophyte of spruce producing the potent anti-insectan compound rugulosin.</title>
        <authorList>
            <consortium name="DOE Joint Genome Institute"/>
            <person name="Walker A.K."/>
            <person name="Frasz S.L."/>
            <person name="Seifert K.A."/>
            <person name="Miller J.D."/>
            <person name="Mondo S.J."/>
            <person name="Labutti K."/>
            <person name="Lipzen A."/>
            <person name="Dockter R."/>
            <person name="Kennedy M."/>
            <person name="Grigoriev I.V."/>
            <person name="Spatafora J.W."/>
        </authorList>
    </citation>
    <scope>NUCLEOTIDE SEQUENCE [LARGE SCALE GENOMIC DNA]</scope>
    <source>
        <strain evidence="7 8">CBS 120377</strain>
    </source>
</reference>
<evidence type="ECO:0000256" key="1">
    <source>
        <dbReference type="ARBA" id="ARBA00004123"/>
    </source>
</evidence>
<feature type="compositionally biased region" description="Polar residues" evidence="6">
    <location>
        <begin position="341"/>
        <end position="352"/>
    </location>
</feature>
<feature type="compositionally biased region" description="Acidic residues" evidence="6">
    <location>
        <begin position="238"/>
        <end position="255"/>
    </location>
</feature>
<evidence type="ECO:0000313" key="8">
    <source>
        <dbReference type="Proteomes" id="UP000070700"/>
    </source>
</evidence>
<dbReference type="KEGG" id="psco:LY89DRAFT_674466"/>
<proteinExistence type="predicted"/>
<sequence length="746" mass="82678">MSIEMEQAANSVLQATGDDASLDELSDVEVDGDGSSSLSEIEDKDAEGEEEGEVSDALSDVSNEDNDSEAETERLDPSPNKFRPHQDVVLSSQNNQVYERSPSKLNKQITAEEPEEEEEEDEEEEEELLSDDDISVNESPESPRSPALDEPELEPPTAAMSLQDSSGEGKKTLSTMDPDTKKRKRSIMGGGVFDDDLDEPLRKRTGSVLTPGDDYAVEDEINHEEEVDNSNPISGDVSGDEAEPAQEEDVGEDNEDHVADEGTVPEVPDSLVSPKKRGRKKKKETENGVDNHDDPETGAEGDAVLNGNLEVRNGDEDHADNEGDDEAEAALKNEEERESKTSSPVDTGTLTRTSVERKRIALDQLTSIERQFATFRDRLYDERLEQLNREEAMLRQDKPTHPEYLAMMECIDARRDARFRVADNLRDLEMESLRITAVAKRSQILTQYQQDVRQIREKKLEQLGQQWYEIQHDRRSYAGSVPDYALKFPTVRPQQIMNQVAYSNEVSILSGVAKYVGFPAAPNMAAATSAELEEDLEKMGRVKHTQVPPPGLPLQELAALRTVGSTSRFKPAEEQFIEQTPWANPQHPSHAHLLQRQTSAQQPPRTTSPFSQVQVQPRRHSHQQGSGGPISGTFTTTSHHTSNGVSMSGGRISPHNPFANSSHSHTIAPSPLGSRQTSLSPQQNRLLSAVPDPQHTLPPPQDIPKSNGAHQSPPITHAEGPRDFSHEVRRDMAEARREAASMMSRF</sequence>
<gene>
    <name evidence="7" type="ORF">LY89DRAFT_674466</name>
</gene>
<feature type="compositionally biased region" description="Low complexity" evidence="6">
    <location>
        <begin position="633"/>
        <end position="642"/>
    </location>
</feature>
<dbReference type="InterPro" id="IPR013907">
    <property type="entry name" value="Sds3"/>
</dbReference>
<evidence type="ECO:0000256" key="6">
    <source>
        <dbReference type="SAM" id="MobiDB-lite"/>
    </source>
</evidence>
<feature type="compositionally biased region" description="Basic and acidic residues" evidence="6">
    <location>
        <begin position="283"/>
        <end position="295"/>
    </location>
</feature>
<feature type="region of interest" description="Disordered" evidence="6">
    <location>
        <begin position="582"/>
        <end position="746"/>
    </location>
</feature>